<evidence type="ECO:0000313" key="1">
    <source>
        <dbReference type="EMBL" id="MBK4720496.1"/>
    </source>
</evidence>
<protein>
    <recommendedName>
        <fullName evidence="3">Ankyrin repeat domain-containing protein</fullName>
    </recommendedName>
</protein>
<name>A0ABS1I0B8_9PROT</name>
<comment type="caution">
    <text evidence="1">The sequence shown here is derived from an EMBL/GenBank/DDBJ whole genome shotgun (WGS) entry which is preliminary data.</text>
</comment>
<evidence type="ECO:0008006" key="3">
    <source>
        <dbReference type="Google" id="ProtNLM"/>
    </source>
</evidence>
<dbReference type="RefSeq" id="WP_200485671.1">
    <property type="nucleotide sequence ID" value="NZ_JAEPIV010000008.1"/>
</dbReference>
<gene>
    <name evidence="1" type="ORF">JJL56_16635</name>
</gene>
<accession>A0ABS1I0B8</accession>
<evidence type="ECO:0000313" key="2">
    <source>
        <dbReference type="Proteomes" id="UP000654452"/>
    </source>
</evidence>
<dbReference type="Proteomes" id="UP000654452">
    <property type="component" value="Unassembled WGS sequence"/>
</dbReference>
<proteinExistence type="predicted"/>
<dbReference type="EMBL" id="JAEPIV010000008">
    <property type="protein sequence ID" value="MBK4720496.1"/>
    <property type="molecule type" value="Genomic_DNA"/>
</dbReference>
<sequence length="64" mass="7010">MLNHAGKQVPEPEADRGHGAMMLLALHFMDEGAAFLQRGLAPDADAQGREMFHHCEVMDILGSH</sequence>
<reference evidence="1 2" key="1">
    <citation type="submission" date="2021-01" db="EMBL/GenBank/DDBJ databases">
        <title>Azospirillum sp. YIM DDC1 draft genome.</title>
        <authorList>
            <person name="Wang Y.-X."/>
        </authorList>
    </citation>
    <scope>NUCLEOTIDE SEQUENCE [LARGE SCALE GENOMIC DNA]</scope>
    <source>
        <strain evidence="1 2">YIM DDC1</strain>
    </source>
</reference>
<keyword evidence="2" id="KW-1185">Reference proteome</keyword>
<organism evidence="1 2">
    <name type="scientific">Azospirillum aestuarii</name>
    <dbReference type="NCBI Taxonomy" id="2802052"/>
    <lineage>
        <taxon>Bacteria</taxon>
        <taxon>Pseudomonadati</taxon>
        <taxon>Pseudomonadota</taxon>
        <taxon>Alphaproteobacteria</taxon>
        <taxon>Rhodospirillales</taxon>
        <taxon>Azospirillaceae</taxon>
        <taxon>Azospirillum</taxon>
    </lineage>
</organism>